<dbReference type="InterPro" id="IPR003313">
    <property type="entry name" value="AraC-bd"/>
</dbReference>
<dbReference type="InterPro" id="IPR009057">
    <property type="entry name" value="Homeodomain-like_sf"/>
</dbReference>
<dbReference type="Pfam" id="PF12833">
    <property type="entry name" value="HTH_18"/>
    <property type="match status" value="1"/>
</dbReference>
<dbReference type="Gene3D" id="1.10.10.60">
    <property type="entry name" value="Homeodomain-like"/>
    <property type="match status" value="2"/>
</dbReference>
<dbReference type="InterPro" id="IPR020449">
    <property type="entry name" value="Tscrpt_reg_AraC-type_HTH"/>
</dbReference>
<gene>
    <name evidence="5" type="ORF">BTO14_11510</name>
</gene>
<evidence type="ECO:0000256" key="1">
    <source>
        <dbReference type="ARBA" id="ARBA00023015"/>
    </source>
</evidence>
<name>A0A2P6C6W9_9FLAO</name>
<evidence type="ECO:0000256" key="3">
    <source>
        <dbReference type="ARBA" id="ARBA00023163"/>
    </source>
</evidence>
<feature type="domain" description="HTH araC/xylS-type" evidence="4">
    <location>
        <begin position="194"/>
        <end position="292"/>
    </location>
</feature>
<organism evidence="5 6">
    <name type="scientific">Polaribacter butkevichii</name>
    <dbReference type="NCBI Taxonomy" id="218490"/>
    <lineage>
        <taxon>Bacteria</taxon>
        <taxon>Pseudomonadati</taxon>
        <taxon>Bacteroidota</taxon>
        <taxon>Flavobacteriia</taxon>
        <taxon>Flavobacteriales</taxon>
        <taxon>Flavobacteriaceae</taxon>
    </lineage>
</organism>
<evidence type="ECO:0000313" key="6">
    <source>
        <dbReference type="Proteomes" id="UP000247345"/>
    </source>
</evidence>
<dbReference type="PRINTS" id="PR00032">
    <property type="entry name" value="HTHARAC"/>
</dbReference>
<keyword evidence="2" id="KW-0238">DNA-binding</keyword>
<dbReference type="SUPFAM" id="SSF51215">
    <property type="entry name" value="Regulatory protein AraC"/>
    <property type="match status" value="1"/>
</dbReference>
<dbReference type="CDD" id="cd06986">
    <property type="entry name" value="cupin_MmsR-like_N"/>
    <property type="match status" value="1"/>
</dbReference>
<dbReference type="Gene3D" id="2.60.120.280">
    <property type="entry name" value="Regulatory protein AraC"/>
    <property type="match status" value="1"/>
</dbReference>
<dbReference type="PANTHER" id="PTHR43280">
    <property type="entry name" value="ARAC-FAMILY TRANSCRIPTIONAL REGULATOR"/>
    <property type="match status" value="1"/>
</dbReference>
<dbReference type="PROSITE" id="PS01124">
    <property type="entry name" value="HTH_ARAC_FAMILY_2"/>
    <property type="match status" value="1"/>
</dbReference>
<dbReference type="GO" id="GO:0043565">
    <property type="term" value="F:sequence-specific DNA binding"/>
    <property type="evidence" value="ECO:0007669"/>
    <property type="project" value="InterPro"/>
</dbReference>
<comment type="caution">
    <text evidence="5">The sequence shown here is derived from an EMBL/GenBank/DDBJ whole genome shotgun (WGS) entry which is preliminary data.</text>
</comment>
<keyword evidence="3" id="KW-0804">Transcription</keyword>
<dbReference type="SMART" id="SM00342">
    <property type="entry name" value="HTH_ARAC"/>
    <property type="match status" value="1"/>
</dbReference>
<evidence type="ECO:0000259" key="4">
    <source>
        <dbReference type="PROSITE" id="PS01124"/>
    </source>
</evidence>
<dbReference type="PANTHER" id="PTHR43280:SF30">
    <property type="entry name" value="MMSAB OPERON REGULATORY PROTEIN"/>
    <property type="match status" value="1"/>
</dbReference>
<dbReference type="AlphaFoldDB" id="A0A2P6C6W9"/>
<dbReference type="OrthoDB" id="1007602at2"/>
<sequence length="295" mass="34914">MDTTALREGFLGQKLISLPKSIISIAKNNPITKNFYITDLGHYPKANNHYRRRNKGSNEYILIYCTKGQGEIILDDIKHIISPNEFFIIPRKVKHEYRADESDPWTIYWFHFSGNLAIELFNRYKITDAKNYKNTPFSKEKITLFEKIFNLFDHNNLENQIEYANLLSLSFISTFIYQDSDFKVNRSDNDNVINSIKNFLLDNLDKNFTLDEVASKFNYSKSYLHTKFKSNTGYPIMVFFNLKKTQKACEYLNYTDFSIKEISYKIGFEDPLYFSRIFKNFMGKSPRNYKKSQIK</sequence>
<protein>
    <recommendedName>
        <fullName evidence="4">HTH araC/xylS-type domain-containing protein</fullName>
    </recommendedName>
</protein>
<evidence type="ECO:0000256" key="2">
    <source>
        <dbReference type="ARBA" id="ARBA00023125"/>
    </source>
</evidence>
<dbReference type="Pfam" id="PF02311">
    <property type="entry name" value="AraC_binding"/>
    <property type="match status" value="1"/>
</dbReference>
<keyword evidence="6" id="KW-1185">Reference proteome</keyword>
<reference evidence="5 6" key="1">
    <citation type="submission" date="2016-12" db="EMBL/GenBank/DDBJ databases">
        <title>Trade-off between light-utilization and light-protection in marine flavobacteria.</title>
        <authorList>
            <person name="Kumagai Y."/>
            <person name="Yoshizawa S."/>
            <person name="Kogure K."/>
            <person name="Iwasaki W."/>
        </authorList>
    </citation>
    <scope>NUCLEOTIDE SEQUENCE [LARGE SCALE GENOMIC DNA]</scope>
    <source>
        <strain evidence="5 6">KCTC 12100</strain>
    </source>
</reference>
<evidence type="ECO:0000313" key="5">
    <source>
        <dbReference type="EMBL" id="PQJ68676.1"/>
    </source>
</evidence>
<keyword evidence="1" id="KW-0805">Transcription regulation</keyword>
<dbReference type="SUPFAM" id="SSF46689">
    <property type="entry name" value="Homeodomain-like"/>
    <property type="match status" value="2"/>
</dbReference>
<dbReference type="GO" id="GO:0003700">
    <property type="term" value="F:DNA-binding transcription factor activity"/>
    <property type="evidence" value="ECO:0007669"/>
    <property type="project" value="InterPro"/>
</dbReference>
<dbReference type="EMBL" id="MSCK01000002">
    <property type="protein sequence ID" value="PQJ68676.1"/>
    <property type="molecule type" value="Genomic_DNA"/>
</dbReference>
<dbReference type="InterPro" id="IPR018060">
    <property type="entry name" value="HTH_AraC"/>
</dbReference>
<accession>A0A2P6C6W9</accession>
<dbReference type="Proteomes" id="UP000247345">
    <property type="component" value="Unassembled WGS sequence"/>
</dbReference>
<proteinExistence type="predicted"/>
<dbReference type="InterPro" id="IPR037923">
    <property type="entry name" value="HTH-like"/>
</dbReference>
<dbReference type="RefSeq" id="WP_105049614.1">
    <property type="nucleotide sequence ID" value="NZ_CP150661.1"/>
</dbReference>